<reference evidence="2 3" key="1">
    <citation type="submission" date="2016-11" db="EMBL/GenBank/DDBJ databases">
        <authorList>
            <person name="Jaros S."/>
            <person name="Januszkiewicz K."/>
            <person name="Wedrychowicz H."/>
        </authorList>
    </citation>
    <scope>NUCLEOTIDE SEQUENCE [LARGE SCALE GENOMIC DNA]</scope>
    <source>
        <strain evidence="2 3">DSM 14501</strain>
    </source>
</reference>
<sequence>MIFRNLLVFFLILILFLSSANPLLSNAEDTKKKVLLVYDRRSFFGFSGDIVTSYRELFGHFNVDVLEEIEEDYKKGQADDFDFIFVIGIEGDFFNSILLEDLKKTKKTVCWIGRGIEKLLEKNKRVSFTYDGESGELVKVFYRKKSFDIGLIDNFTIIDNISSNSKVYSWLSDGKNMYPYIIRENNYWYVSRAISYSVLFYIFADVLYDLFNEYSKIDKSRVFIRIEDVHPFRDTEKLRAIAEYLNSKKVPFMIAMIPAYKSQNSSYITPLSEKPEFIKTIKYMQKLGGSIILHGYAHQAFGGELTGEGFEFWDGINDKPLSLDIENWIYKRIGLGIQECVKNGIYPLAFEAPHYAVSQRGYKVLKKYFSTYCGHIQTSDQGFATTSYPYILYDTELFHKFIPENLGYVDPNNPLTINDIKNNFEKVSIVRGFTAGVFFHPYLDIKYLKEIVEMLKSENIEFYDLKKEDNWVKWNNINIMSKNGEICVDYSENSKDDSIKKGFAKGIKILIIFVLFVNAIFFYILIKSKKKANKDLLGD</sequence>
<dbReference type="AlphaFoldDB" id="A0A1M6Q9K3"/>
<dbReference type="STRING" id="1121266.SAMN02745883_01447"/>
<dbReference type="GO" id="GO:0005975">
    <property type="term" value="P:carbohydrate metabolic process"/>
    <property type="evidence" value="ECO:0007669"/>
    <property type="project" value="InterPro"/>
</dbReference>
<feature type="transmembrane region" description="Helical" evidence="1">
    <location>
        <begin position="507"/>
        <end position="526"/>
    </location>
</feature>
<proteinExistence type="predicted"/>
<accession>A0A1M6Q9K3</accession>
<dbReference type="Gene3D" id="3.20.20.370">
    <property type="entry name" value="Glycoside hydrolase/deacetylase"/>
    <property type="match status" value="1"/>
</dbReference>
<organism evidence="2 3">
    <name type="scientific">Caminicella sporogenes DSM 14501</name>
    <dbReference type="NCBI Taxonomy" id="1121266"/>
    <lineage>
        <taxon>Bacteria</taxon>
        <taxon>Bacillati</taxon>
        <taxon>Bacillota</taxon>
        <taxon>Clostridia</taxon>
        <taxon>Peptostreptococcales</taxon>
        <taxon>Caminicellaceae</taxon>
        <taxon>Caminicella</taxon>
    </lineage>
</organism>
<evidence type="ECO:0000313" key="2">
    <source>
        <dbReference type="EMBL" id="SHK16777.1"/>
    </source>
</evidence>
<keyword evidence="1" id="KW-1133">Transmembrane helix</keyword>
<dbReference type="InterPro" id="IPR018763">
    <property type="entry name" value="DUF2334"/>
</dbReference>
<dbReference type="Proteomes" id="UP000184082">
    <property type="component" value="Unassembled WGS sequence"/>
</dbReference>
<gene>
    <name evidence="2" type="ORF">SAMN02745883_01447</name>
</gene>
<name>A0A1M6Q9K3_9FIRM</name>
<dbReference type="InterPro" id="IPR011330">
    <property type="entry name" value="Glyco_hydro/deAcase_b/a-brl"/>
</dbReference>
<dbReference type="RefSeq" id="WP_094756785.1">
    <property type="nucleotide sequence ID" value="NZ_FRAJ01000010.1"/>
</dbReference>
<protein>
    <submittedName>
        <fullName evidence="2">Uncharacterized protein YdaL</fullName>
    </submittedName>
</protein>
<dbReference type="CDD" id="cd10923">
    <property type="entry name" value="CE4_COG5298"/>
    <property type="match status" value="1"/>
</dbReference>
<keyword evidence="3" id="KW-1185">Reference proteome</keyword>
<evidence type="ECO:0000313" key="3">
    <source>
        <dbReference type="Proteomes" id="UP000184082"/>
    </source>
</evidence>
<keyword evidence="1" id="KW-0472">Membrane</keyword>
<evidence type="ECO:0000256" key="1">
    <source>
        <dbReference type="SAM" id="Phobius"/>
    </source>
</evidence>
<keyword evidence="1" id="KW-0812">Transmembrane</keyword>
<dbReference type="SUPFAM" id="SSF88713">
    <property type="entry name" value="Glycoside hydrolase/deacetylase"/>
    <property type="match status" value="1"/>
</dbReference>
<dbReference type="EMBL" id="FRAJ01000010">
    <property type="protein sequence ID" value="SHK16777.1"/>
    <property type="molecule type" value="Genomic_DNA"/>
</dbReference>
<dbReference type="Pfam" id="PF10096">
    <property type="entry name" value="DUF2334"/>
    <property type="match status" value="1"/>
</dbReference>